<dbReference type="InterPro" id="IPR001041">
    <property type="entry name" value="2Fe-2S_ferredoxin-type"/>
</dbReference>
<dbReference type="InterPro" id="IPR012675">
    <property type="entry name" value="Beta-grasp_dom_sf"/>
</dbReference>
<feature type="domain" description="RACo C-terminal" evidence="1">
    <location>
        <begin position="277"/>
        <end position="518"/>
    </location>
</feature>
<dbReference type="AlphaFoldDB" id="A0A926ES85"/>
<comment type="caution">
    <text evidence="2">The sequence shown here is derived from an EMBL/GenBank/DDBJ whole genome shotgun (WGS) entry which is preliminary data.</text>
</comment>
<dbReference type="SUPFAM" id="SSF53067">
    <property type="entry name" value="Actin-like ATPase domain"/>
    <property type="match status" value="1"/>
</dbReference>
<dbReference type="Gene3D" id="3.30.420.480">
    <property type="entry name" value="Domain of unknown function (DUF4445)"/>
    <property type="match status" value="1"/>
</dbReference>
<dbReference type="EMBL" id="JACRTD010000004">
    <property type="protein sequence ID" value="MBC8585399.1"/>
    <property type="molecule type" value="Genomic_DNA"/>
</dbReference>
<dbReference type="InterPro" id="IPR036010">
    <property type="entry name" value="2Fe-2S_ferredoxin-like_sf"/>
</dbReference>
<dbReference type="GO" id="GO:0051536">
    <property type="term" value="F:iron-sulfur cluster binding"/>
    <property type="evidence" value="ECO:0007669"/>
    <property type="project" value="InterPro"/>
</dbReference>
<dbReference type="InterPro" id="IPR027980">
    <property type="entry name" value="RACo_C"/>
</dbReference>
<gene>
    <name evidence="2" type="ORF">H8705_07365</name>
</gene>
<dbReference type="Proteomes" id="UP000623678">
    <property type="component" value="Unassembled WGS sequence"/>
</dbReference>
<name>A0A926ES85_9FIRM</name>
<dbReference type="PANTHER" id="PTHR42895">
    <property type="entry name" value="IRON-SULFUR CLUSTER-BINDING PROTEIN-RELATED"/>
    <property type="match status" value="1"/>
</dbReference>
<accession>A0A926ES85</accession>
<keyword evidence="3" id="KW-1185">Reference proteome</keyword>
<dbReference type="Gene3D" id="3.10.20.30">
    <property type="match status" value="1"/>
</dbReference>
<protein>
    <submittedName>
        <fullName evidence="2">DUF4445 domain-containing protein</fullName>
    </submittedName>
</protein>
<dbReference type="InterPro" id="IPR052911">
    <property type="entry name" value="Corrinoid_activation_enz"/>
</dbReference>
<proteinExistence type="predicted"/>
<dbReference type="PANTHER" id="PTHR42895:SF2">
    <property type="entry name" value="IRON-SULFUR CLUSTER PROTEIN"/>
    <property type="match status" value="1"/>
</dbReference>
<dbReference type="InterPro" id="IPR042259">
    <property type="entry name" value="Raco-like_middle_sf"/>
</dbReference>
<dbReference type="InterPro" id="IPR043129">
    <property type="entry name" value="ATPase_NBD"/>
</dbReference>
<sequence>MPTMSLYMGKEHCSFSFEAPALISQELQERGVGFALPCGGNRTCKKCRVTAYGELSPLSLEEREAFSPAELEQNLRLACCTVALGDCTVVLPKGTSFFADTFEELPSVGDASPFGSQGVAAAVDIGTTTIAVYLVDLTDSHIIARLGEENQQKCFGADVISRIACAQEKPGPLQKTVCSQLDRMIGLLLAQTNIPKQAVKGMAITGNTTMLHLLCGLDASGIAAAPFVPQSLFGVMYSARELFRSLPASCPVYLCPCVSAYAGADLVCAALSCKMEENSLVVDIGTNGEMALFREGRLLCAAAAAGPAFEGAGLSMGMPAKNGAVKEVSYQDGRLSYQVVGAGPAQGICGTGAVDALAFLLEQGALDETGLLLEEGHPFSPLIRKTKEDTAFLLGDSGVMITQRDIRQLQLAKAAIAAGIDTLLYRGGCQPQDITSVYIAGGFGSWLNPYTAGKIGLLPPSLIDRCQSVGNAAGAGACLCALSETFLVQAQTLAQTAQEVSLSQDPYFMEQYIHRMLFYA</sequence>
<reference evidence="2" key="1">
    <citation type="submission" date="2020-08" db="EMBL/GenBank/DDBJ databases">
        <title>Genome public.</title>
        <authorList>
            <person name="Liu C."/>
            <person name="Sun Q."/>
        </authorList>
    </citation>
    <scope>NUCLEOTIDE SEQUENCE</scope>
    <source>
        <strain evidence="2">NSJ-64</strain>
    </source>
</reference>
<evidence type="ECO:0000259" key="1">
    <source>
        <dbReference type="Pfam" id="PF14574"/>
    </source>
</evidence>
<dbReference type="Pfam" id="PF14574">
    <property type="entry name" value="RACo_C_ter"/>
    <property type="match status" value="1"/>
</dbReference>
<dbReference type="SUPFAM" id="SSF54292">
    <property type="entry name" value="2Fe-2S ferredoxin-like"/>
    <property type="match status" value="1"/>
</dbReference>
<dbReference type="CDD" id="cd00207">
    <property type="entry name" value="fer2"/>
    <property type="match status" value="1"/>
</dbReference>
<evidence type="ECO:0000313" key="2">
    <source>
        <dbReference type="EMBL" id="MBC8585399.1"/>
    </source>
</evidence>
<organism evidence="2 3">
    <name type="scientific">Youxingia wuxianensis</name>
    <dbReference type="NCBI Taxonomy" id="2763678"/>
    <lineage>
        <taxon>Bacteria</taxon>
        <taxon>Bacillati</taxon>
        <taxon>Bacillota</taxon>
        <taxon>Clostridia</taxon>
        <taxon>Eubacteriales</taxon>
        <taxon>Oscillospiraceae</taxon>
        <taxon>Youxingia</taxon>
    </lineage>
</organism>
<dbReference type="RefSeq" id="WP_262395180.1">
    <property type="nucleotide sequence ID" value="NZ_JACRTD010000004.1"/>
</dbReference>
<evidence type="ECO:0000313" key="3">
    <source>
        <dbReference type="Proteomes" id="UP000623678"/>
    </source>
</evidence>